<dbReference type="Pfam" id="PF00629">
    <property type="entry name" value="MAM"/>
    <property type="match status" value="1"/>
</dbReference>
<dbReference type="CDD" id="cd06263">
    <property type="entry name" value="MAM"/>
    <property type="match status" value="1"/>
</dbReference>
<sequence length="169" mass="19189">MASGQEGQSARLETQILHPTRRCNVQCLRFYYFHTGNEADKLNIWVREFDEQDTEGTLHLMEQITGPPTSHWKLQHVSLNATKNFQVVFEVRKGAGSSTGGFSVDDINLSETECPHVTLQIDEIEKMLSTSASGTRIYSPRQYSKEGYAYRVSAILSKTHVGMYVQLVW</sequence>
<dbReference type="Proteomes" id="UP001444071">
    <property type="component" value="Unassembled WGS sequence"/>
</dbReference>
<evidence type="ECO:0000313" key="3">
    <source>
        <dbReference type="Proteomes" id="UP001444071"/>
    </source>
</evidence>
<evidence type="ECO:0000259" key="1">
    <source>
        <dbReference type="PROSITE" id="PS50060"/>
    </source>
</evidence>
<dbReference type="InterPro" id="IPR051560">
    <property type="entry name" value="MAM_domain-containing"/>
</dbReference>
<dbReference type="Gene3D" id="2.60.120.200">
    <property type="match status" value="1"/>
</dbReference>
<accession>A0ABV0WXI0</accession>
<dbReference type="Gene3D" id="2.60.210.10">
    <property type="entry name" value="Apoptosis, Tumor Necrosis Factor Receptor Associated Protein 2, Chain A"/>
    <property type="match status" value="1"/>
</dbReference>
<name>A0ABV0WXI0_9TELE</name>
<dbReference type="PRINTS" id="PR00020">
    <property type="entry name" value="MAMDOMAIN"/>
</dbReference>
<protein>
    <recommendedName>
        <fullName evidence="1">MAM domain-containing protein</fullName>
    </recommendedName>
</protein>
<comment type="caution">
    <text evidence="2">The sequence shown here is derived from an EMBL/GenBank/DDBJ whole genome shotgun (WGS) entry which is preliminary data.</text>
</comment>
<evidence type="ECO:0000313" key="2">
    <source>
        <dbReference type="EMBL" id="MEQ2273321.1"/>
    </source>
</evidence>
<gene>
    <name evidence="2" type="ORF">XENORESO_002587</name>
</gene>
<organism evidence="2 3">
    <name type="scientific">Xenotaenia resolanae</name>
    <dbReference type="NCBI Taxonomy" id="208358"/>
    <lineage>
        <taxon>Eukaryota</taxon>
        <taxon>Metazoa</taxon>
        <taxon>Chordata</taxon>
        <taxon>Craniata</taxon>
        <taxon>Vertebrata</taxon>
        <taxon>Euteleostomi</taxon>
        <taxon>Actinopterygii</taxon>
        <taxon>Neopterygii</taxon>
        <taxon>Teleostei</taxon>
        <taxon>Neoteleostei</taxon>
        <taxon>Acanthomorphata</taxon>
        <taxon>Ovalentaria</taxon>
        <taxon>Atherinomorphae</taxon>
        <taxon>Cyprinodontiformes</taxon>
        <taxon>Goodeidae</taxon>
        <taxon>Xenotaenia</taxon>
    </lineage>
</organism>
<dbReference type="PANTHER" id="PTHR23282:SF101">
    <property type="entry name" value="MAM DOMAIN-CONTAINING PROTEIN"/>
    <property type="match status" value="1"/>
</dbReference>
<dbReference type="PROSITE" id="PS50060">
    <property type="entry name" value="MAM_2"/>
    <property type="match status" value="1"/>
</dbReference>
<dbReference type="PANTHER" id="PTHR23282">
    <property type="entry name" value="APICAL ENDOSOMAL GLYCOPROTEIN PRECURSOR"/>
    <property type="match status" value="1"/>
</dbReference>
<dbReference type="SUPFAM" id="SSF49899">
    <property type="entry name" value="Concanavalin A-like lectins/glucanases"/>
    <property type="match status" value="1"/>
</dbReference>
<dbReference type="EMBL" id="JAHRIM010071508">
    <property type="protein sequence ID" value="MEQ2273321.1"/>
    <property type="molecule type" value="Genomic_DNA"/>
</dbReference>
<proteinExistence type="predicted"/>
<dbReference type="InterPro" id="IPR008974">
    <property type="entry name" value="TRAF-like"/>
</dbReference>
<feature type="domain" description="MAM" evidence="1">
    <location>
        <begin position="1"/>
        <end position="116"/>
    </location>
</feature>
<dbReference type="InterPro" id="IPR013320">
    <property type="entry name" value="ConA-like_dom_sf"/>
</dbReference>
<keyword evidence="3" id="KW-1185">Reference proteome</keyword>
<dbReference type="SMART" id="SM00137">
    <property type="entry name" value="MAM"/>
    <property type="match status" value="1"/>
</dbReference>
<reference evidence="2 3" key="1">
    <citation type="submission" date="2021-06" db="EMBL/GenBank/DDBJ databases">
        <authorList>
            <person name="Palmer J.M."/>
        </authorList>
    </citation>
    <scope>NUCLEOTIDE SEQUENCE [LARGE SCALE GENOMIC DNA]</scope>
    <source>
        <strain evidence="2 3">XR_2019</strain>
        <tissue evidence="2">Muscle</tissue>
    </source>
</reference>
<dbReference type="InterPro" id="IPR000998">
    <property type="entry name" value="MAM_dom"/>
</dbReference>